<dbReference type="GO" id="GO:0000981">
    <property type="term" value="F:DNA-binding transcription factor activity, RNA polymerase II-specific"/>
    <property type="evidence" value="ECO:0007669"/>
    <property type="project" value="InterPro"/>
</dbReference>
<dbReference type="PROSITE" id="PS50071">
    <property type="entry name" value="HOMEOBOX_2"/>
    <property type="match status" value="1"/>
</dbReference>
<dbReference type="SMART" id="SM00389">
    <property type="entry name" value="HOX"/>
    <property type="match status" value="1"/>
</dbReference>
<feature type="DNA-binding region" description="Homeobox" evidence="5">
    <location>
        <begin position="33"/>
        <end position="92"/>
    </location>
</feature>
<evidence type="ECO:0000313" key="10">
    <source>
        <dbReference type="Proteomes" id="UP000646827"/>
    </source>
</evidence>
<evidence type="ECO:0000259" key="8">
    <source>
        <dbReference type="PROSITE" id="PS50071"/>
    </source>
</evidence>
<evidence type="ECO:0000256" key="5">
    <source>
        <dbReference type="PROSITE-ProRule" id="PRU00108"/>
    </source>
</evidence>
<dbReference type="PANTHER" id="PTHR45793">
    <property type="entry name" value="HOMEOBOX PROTEIN"/>
    <property type="match status" value="1"/>
</dbReference>
<feature type="compositionally biased region" description="Low complexity" evidence="7">
    <location>
        <begin position="176"/>
        <end position="185"/>
    </location>
</feature>
<dbReference type="SUPFAM" id="SSF46689">
    <property type="entry name" value="Homeodomain-like"/>
    <property type="match status" value="1"/>
</dbReference>
<dbReference type="GO" id="GO:0000978">
    <property type="term" value="F:RNA polymerase II cis-regulatory region sequence-specific DNA binding"/>
    <property type="evidence" value="ECO:0007669"/>
    <property type="project" value="TreeGrafter"/>
</dbReference>
<dbReference type="Gene3D" id="1.10.10.60">
    <property type="entry name" value="Homeodomain-like"/>
    <property type="match status" value="1"/>
</dbReference>
<accession>A0A8H7SD38</accession>
<dbReference type="Proteomes" id="UP000646827">
    <property type="component" value="Unassembled WGS sequence"/>
</dbReference>
<dbReference type="InterPro" id="IPR009057">
    <property type="entry name" value="Homeodomain-like_sf"/>
</dbReference>
<dbReference type="InterPro" id="IPR017970">
    <property type="entry name" value="Homeobox_CS"/>
</dbReference>
<dbReference type="Pfam" id="PF24818">
    <property type="entry name" value="PH_TRF2_HOY1"/>
    <property type="match status" value="1"/>
</dbReference>
<dbReference type="EMBL" id="JAEPRB010000009">
    <property type="protein sequence ID" value="KAG2227179.1"/>
    <property type="molecule type" value="Genomic_DNA"/>
</dbReference>
<feature type="region of interest" description="Disordered" evidence="7">
    <location>
        <begin position="14"/>
        <end position="42"/>
    </location>
</feature>
<evidence type="ECO:0000256" key="4">
    <source>
        <dbReference type="ARBA" id="ARBA00023242"/>
    </source>
</evidence>
<feature type="region of interest" description="Disordered" evidence="7">
    <location>
        <begin position="161"/>
        <end position="185"/>
    </location>
</feature>
<dbReference type="InterPro" id="IPR057939">
    <property type="entry name" value="TRF2_HOY1_PH"/>
</dbReference>
<protein>
    <recommendedName>
        <fullName evidence="8">Homeobox domain-containing protein</fullName>
    </recommendedName>
</protein>
<dbReference type="OrthoDB" id="6159439at2759"/>
<dbReference type="GO" id="GO:0005634">
    <property type="term" value="C:nucleus"/>
    <property type="evidence" value="ECO:0007669"/>
    <property type="project" value="UniProtKB-SubCell"/>
</dbReference>
<gene>
    <name evidence="9" type="ORF">INT45_008423</name>
</gene>
<organism evidence="9 10">
    <name type="scientific">Circinella minor</name>
    <dbReference type="NCBI Taxonomy" id="1195481"/>
    <lineage>
        <taxon>Eukaryota</taxon>
        <taxon>Fungi</taxon>
        <taxon>Fungi incertae sedis</taxon>
        <taxon>Mucoromycota</taxon>
        <taxon>Mucoromycotina</taxon>
        <taxon>Mucoromycetes</taxon>
        <taxon>Mucorales</taxon>
        <taxon>Lichtheimiaceae</taxon>
        <taxon>Circinella</taxon>
    </lineage>
</organism>
<keyword evidence="3 5" id="KW-0371">Homeobox</keyword>
<evidence type="ECO:0000256" key="3">
    <source>
        <dbReference type="ARBA" id="ARBA00023155"/>
    </source>
</evidence>
<reference evidence="9 10" key="1">
    <citation type="submission" date="2020-12" db="EMBL/GenBank/DDBJ databases">
        <title>Metabolic potential, ecology and presence of endohyphal bacteria is reflected in genomic diversity of Mucoromycotina.</title>
        <authorList>
            <person name="Muszewska A."/>
            <person name="Okrasinska A."/>
            <person name="Steczkiewicz K."/>
            <person name="Drgas O."/>
            <person name="Orlowska M."/>
            <person name="Perlinska-Lenart U."/>
            <person name="Aleksandrzak-Piekarczyk T."/>
            <person name="Szatraj K."/>
            <person name="Zielenkiewicz U."/>
            <person name="Pilsyk S."/>
            <person name="Malc E."/>
            <person name="Mieczkowski P."/>
            <person name="Kruszewska J.S."/>
            <person name="Biernat P."/>
            <person name="Pawlowska J."/>
        </authorList>
    </citation>
    <scope>NUCLEOTIDE SEQUENCE [LARGE SCALE GENOMIC DNA]</scope>
    <source>
        <strain evidence="9 10">CBS 142.35</strain>
    </source>
</reference>
<dbReference type="AlphaFoldDB" id="A0A8H7SD38"/>
<evidence type="ECO:0000256" key="6">
    <source>
        <dbReference type="RuleBase" id="RU000682"/>
    </source>
</evidence>
<dbReference type="PROSITE" id="PS00027">
    <property type="entry name" value="HOMEOBOX_1"/>
    <property type="match status" value="1"/>
</dbReference>
<feature type="domain" description="Homeobox" evidence="8">
    <location>
        <begin position="31"/>
        <end position="91"/>
    </location>
</feature>
<dbReference type="InterPro" id="IPR001356">
    <property type="entry name" value="HD"/>
</dbReference>
<dbReference type="Pfam" id="PF00046">
    <property type="entry name" value="Homeodomain"/>
    <property type="match status" value="1"/>
</dbReference>
<name>A0A8H7SD38_9FUNG</name>
<keyword evidence="10" id="KW-1185">Reference proteome</keyword>
<evidence type="ECO:0000256" key="2">
    <source>
        <dbReference type="ARBA" id="ARBA00023125"/>
    </source>
</evidence>
<proteinExistence type="predicted"/>
<comment type="caution">
    <text evidence="9">The sequence shown here is derived from an EMBL/GenBank/DDBJ whole genome shotgun (WGS) entry which is preliminary data.</text>
</comment>
<keyword evidence="4 5" id="KW-0539">Nucleus</keyword>
<keyword evidence="2 5" id="KW-0238">DNA-binding</keyword>
<sequence length="476" mass="53222">MNHMNHPSLLTASANVPSQQHHHHHQEQQSQQQPKKRTRVTPSQLTILEETFAISATPDSKMRKQLAQKLQMPERSIQIWFQNRRAKVKMLQKRAIMREEQEAAKARLYAEAAAYVHNHHHQPYWYPRRSHHQHPPFPPPPPAKVPIQRAWSSDIISSNNSTISSAQHHSHPTPPTSSSSTTTTNTIPVTTSVATQHQIPMPHQQTNAYPPPPAFAAPPLPPPPFTTATPPLPLYIVPNETMGYPDEMDDMRFRRIDSEPAPMIHDGSLSLAGDASTIPESGLITASALTVGTWHRMKITQQDLLCHYHSTERTFAWHIRDSDYHFKMVVSFDTIASIEINTLPDNVSADIHLDLAEPPLFFMENGGDNNWIQCSDFTEGMQATCILRHTIRGLTADLRQELFNIASLDDGLCQVTQFFTTPNTTTPSAAIMAAAQAAGVASSSEPPSVFDQNLLWRHQSLPLGFGWTGDETSSSF</sequence>
<evidence type="ECO:0000256" key="1">
    <source>
        <dbReference type="ARBA" id="ARBA00004123"/>
    </source>
</evidence>
<dbReference type="CDD" id="cd00086">
    <property type="entry name" value="homeodomain"/>
    <property type="match status" value="1"/>
</dbReference>
<dbReference type="PANTHER" id="PTHR45793:SF9">
    <property type="entry name" value="HOMEOBOX PROTEIN OTX1"/>
    <property type="match status" value="1"/>
</dbReference>
<evidence type="ECO:0000313" key="9">
    <source>
        <dbReference type="EMBL" id="KAG2227179.1"/>
    </source>
</evidence>
<evidence type="ECO:0000256" key="7">
    <source>
        <dbReference type="SAM" id="MobiDB-lite"/>
    </source>
</evidence>
<comment type="subcellular location">
    <subcellularLocation>
        <location evidence="1 5 6">Nucleus</location>
    </subcellularLocation>
</comment>